<dbReference type="InterPro" id="IPR057767">
    <property type="entry name" value="UGSC-like_dom"/>
</dbReference>
<dbReference type="EMBL" id="VGLS01000666">
    <property type="protein sequence ID" value="MBM3225722.1"/>
    <property type="molecule type" value="Genomic_DNA"/>
</dbReference>
<dbReference type="AlphaFoldDB" id="A0A937W2Z9"/>
<evidence type="ECO:0000313" key="2">
    <source>
        <dbReference type="EMBL" id="MBM3225722.1"/>
    </source>
</evidence>
<reference evidence="2" key="1">
    <citation type="submission" date="2019-03" db="EMBL/GenBank/DDBJ databases">
        <title>Lake Tanganyika Metagenome-Assembled Genomes (MAGs).</title>
        <authorList>
            <person name="Tran P."/>
        </authorList>
    </citation>
    <scope>NUCLEOTIDE SEQUENCE</scope>
    <source>
        <strain evidence="2">K_DeepCast_65m_m2_066</strain>
    </source>
</reference>
<organism evidence="2 3">
    <name type="scientific">Tectimicrobiota bacterium</name>
    <dbReference type="NCBI Taxonomy" id="2528274"/>
    <lineage>
        <taxon>Bacteria</taxon>
        <taxon>Pseudomonadati</taxon>
        <taxon>Nitrospinota/Tectimicrobiota group</taxon>
        <taxon>Candidatus Tectimicrobiota</taxon>
    </lineage>
</organism>
<comment type="caution">
    <text evidence="2">The sequence shown here is derived from an EMBL/GenBank/DDBJ whole genome shotgun (WGS) entry which is preliminary data.</text>
</comment>
<protein>
    <recommendedName>
        <fullName evidence="1">UGSC-like domain-containing protein</fullName>
    </recommendedName>
</protein>
<accession>A0A937W2Z9</accession>
<sequence>MHDGIHLEQAGLPAVTICTDIFEHTARAMASMWGATAYPILFTRHPISNLTRAELRTRAEAMLDAIVEMLTGNRVTPTHRI</sequence>
<dbReference type="Proteomes" id="UP000712673">
    <property type="component" value="Unassembled WGS sequence"/>
</dbReference>
<name>A0A937W2Z9_UNCTE</name>
<gene>
    <name evidence="2" type="ORF">FJZ47_18255</name>
</gene>
<feature type="domain" description="UGSC-like" evidence="1">
    <location>
        <begin position="1"/>
        <end position="71"/>
    </location>
</feature>
<evidence type="ECO:0000259" key="1">
    <source>
        <dbReference type="Pfam" id="PF24696"/>
    </source>
</evidence>
<evidence type="ECO:0000313" key="3">
    <source>
        <dbReference type="Proteomes" id="UP000712673"/>
    </source>
</evidence>
<dbReference type="Pfam" id="PF24696">
    <property type="entry name" value="UGSC"/>
    <property type="match status" value="1"/>
</dbReference>
<proteinExistence type="predicted"/>